<keyword evidence="3" id="KW-1185">Reference proteome</keyword>
<evidence type="ECO:0000256" key="1">
    <source>
        <dbReference type="SAM" id="SignalP"/>
    </source>
</evidence>
<dbReference type="RefSeq" id="WP_212698524.1">
    <property type="nucleotide sequence ID" value="NZ_CP058649.1"/>
</dbReference>
<dbReference type="Proteomes" id="UP000683246">
    <property type="component" value="Chromosome"/>
</dbReference>
<evidence type="ECO:0008006" key="4">
    <source>
        <dbReference type="Google" id="ProtNLM"/>
    </source>
</evidence>
<feature type="signal peptide" evidence="1">
    <location>
        <begin position="1"/>
        <end position="24"/>
    </location>
</feature>
<evidence type="ECO:0000313" key="2">
    <source>
        <dbReference type="EMBL" id="QUI23025.1"/>
    </source>
</evidence>
<evidence type="ECO:0000313" key="3">
    <source>
        <dbReference type="Proteomes" id="UP000683246"/>
    </source>
</evidence>
<reference evidence="2" key="1">
    <citation type="submission" date="2020-07" db="EMBL/GenBank/DDBJ databases">
        <title>Vallitalea pronyensis genome.</title>
        <authorList>
            <person name="Postec A."/>
        </authorList>
    </citation>
    <scope>NUCLEOTIDE SEQUENCE</scope>
    <source>
        <strain evidence="2">FatNI3</strain>
    </source>
</reference>
<accession>A0A8J8MJW3</accession>
<protein>
    <recommendedName>
        <fullName evidence="4">Peptidase S41</fullName>
    </recommendedName>
</protein>
<dbReference type="InterPro" id="IPR029045">
    <property type="entry name" value="ClpP/crotonase-like_dom_sf"/>
</dbReference>
<keyword evidence="1" id="KW-0732">Signal</keyword>
<dbReference type="PROSITE" id="PS51257">
    <property type="entry name" value="PROKAR_LIPOPROTEIN"/>
    <property type="match status" value="1"/>
</dbReference>
<dbReference type="AlphaFoldDB" id="A0A8J8MJW3"/>
<dbReference type="KEGG" id="vpy:HZI73_12305"/>
<dbReference type="SUPFAM" id="SSF52096">
    <property type="entry name" value="ClpP/crotonase"/>
    <property type="match status" value="1"/>
</dbReference>
<proteinExistence type="predicted"/>
<dbReference type="EMBL" id="CP058649">
    <property type="protein sequence ID" value="QUI23025.1"/>
    <property type="molecule type" value="Genomic_DNA"/>
</dbReference>
<gene>
    <name evidence="2" type="ORF">HZI73_12305</name>
</gene>
<dbReference type="Gene3D" id="3.90.226.10">
    <property type="entry name" value="2-enoyl-CoA Hydratase, Chain A, domain 1"/>
    <property type="match status" value="1"/>
</dbReference>
<organism evidence="2 3">
    <name type="scientific">Vallitalea pronyensis</name>
    <dbReference type="NCBI Taxonomy" id="1348613"/>
    <lineage>
        <taxon>Bacteria</taxon>
        <taxon>Bacillati</taxon>
        <taxon>Bacillota</taxon>
        <taxon>Clostridia</taxon>
        <taxon>Lachnospirales</taxon>
        <taxon>Vallitaleaceae</taxon>
        <taxon>Vallitalea</taxon>
    </lineage>
</organism>
<feature type="chain" id="PRO_5038766335" description="Peptidase S41" evidence="1">
    <location>
        <begin position="25"/>
        <end position="423"/>
    </location>
</feature>
<name>A0A8J8MJW3_9FIRM</name>
<sequence length="423" mass="48292">MCLSTRIKVTIGMLLSIVFLVACSGLSQNPSDHNIVDHHTKWKEDINYLSKHLQANHKNMYHTITKEDYNKEKDTLIAELPQLTEMEKIIRLKGLVARIGDGHTAVYVNTPIHVFPFKIMTFEDGVYIINASEAYKNLIGAKIKQIGHLPVEDILVLLSNMVSKDNVVQQKSHATDYLLIAEYLQAYGIIDHVNQADMIFQTIEGEDITVSIESTMDLDKLQWASIGKTYKAIRDLLYLKNTAEPYWFAYLPKDKTIYFQYNQCFSLENDPIDAFIQRLIKFMDEHQVDTFVIDMRHNSGGNSTLIEPLITKLATDKAINQLGKLYVVIGKRTFSSAVLNVLTIQDKTEAILIGKPTGGRPNHYGEVKQFTLPHLGYEVTYSTKYFTYSQHDTDAIYPDIEVTYTFDDFIHGIDPVLQIILEQ</sequence>